<evidence type="ECO:0000256" key="2">
    <source>
        <dbReference type="SAM" id="Phobius"/>
    </source>
</evidence>
<keyword evidence="2" id="KW-0812">Transmembrane</keyword>
<sequence length="229" mass="23303">MSEDLPIPRQDSRSDDAAVLEWGGPEPTPPGRVGRPLSRRGWDRGLPLVAAGLGAAAAFASLIGEWLVMIVPTGGPGGGTLRVPGGVSDVGGFGLGYLVGLFALVAAVALALRGSAAVRHDARVAGLALSTALVGVLVATSFSLDDSGQRTLLYSSEDGFQIEYGRGLWAAFVACALLAAALHLAGRADAGQPGVAVPRREDPPSRETGLPPAPADLTVQPTAPFARPE</sequence>
<name>A0A7D6CE05_9ACTN</name>
<feature type="region of interest" description="Disordered" evidence="1">
    <location>
        <begin position="1"/>
        <end position="37"/>
    </location>
</feature>
<keyword evidence="2" id="KW-1133">Transmembrane helix</keyword>
<evidence type="ECO:0000313" key="3">
    <source>
        <dbReference type="EMBL" id="QLJ98609.1"/>
    </source>
</evidence>
<dbReference type="EMBL" id="CP058905">
    <property type="protein sequence ID" value="QLJ98609.1"/>
    <property type="molecule type" value="Genomic_DNA"/>
</dbReference>
<accession>A0A7D6CE05</accession>
<feature type="transmembrane region" description="Helical" evidence="2">
    <location>
        <begin position="90"/>
        <end position="112"/>
    </location>
</feature>
<keyword evidence="2" id="KW-0472">Membrane</keyword>
<dbReference type="AlphaFoldDB" id="A0A7D6CE05"/>
<feature type="transmembrane region" description="Helical" evidence="2">
    <location>
        <begin position="124"/>
        <end position="144"/>
    </location>
</feature>
<protein>
    <submittedName>
        <fullName evidence="3">Uncharacterized protein</fullName>
    </submittedName>
</protein>
<organism evidence="3">
    <name type="scientific">Micromonospora carbonacea</name>
    <dbReference type="NCBI Taxonomy" id="47853"/>
    <lineage>
        <taxon>Bacteria</taxon>
        <taxon>Bacillati</taxon>
        <taxon>Actinomycetota</taxon>
        <taxon>Actinomycetes</taxon>
        <taxon>Micromonosporales</taxon>
        <taxon>Micromonosporaceae</taxon>
        <taxon>Micromonospora</taxon>
    </lineage>
</organism>
<feature type="region of interest" description="Disordered" evidence="1">
    <location>
        <begin position="191"/>
        <end position="229"/>
    </location>
</feature>
<evidence type="ECO:0000256" key="1">
    <source>
        <dbReference type="SAM" id="MobiDB-lite"/>
    </source>
</evidence>
<proteinExistence type="predicted"/>
<reference evidence="3" key="1">
    <citation type="submission" date="2020-08" db="EMBL/GenBank/DDBJ databases">
        <title>A bifunctional nitrone conjugated secondary metabolite targeting the ribosome.</title>
        <authorList>
            <person name="Limbrick E.M."/>
            <person name="Graf M."/>
            <person name="Derewacz D.K."/>
            <person name="Nguyen F."/>
            <person name="Spraggins J.M."/>
            <person name="Wieland M."/>
            <person name="Ynigez-Gutierrez A.E."/>
            <person name="Reisman B.J."/>
            <person name="Zinshteyn B."/>
            <person name="McCulloch K."/>
            <person name="Iverson T.M."/>
            <person name="Green R."/>
            <person name="Wilson D.N."/>
            <person name="Bachmann B.O."/>
        </authorList>
    </citation>
    <scope>NUCLEOTIDE SEQUENCE</scope>
    <source>
        <strain evidence="3">Africana</strain>
    </source>
</reference>
<gene>
    <name evidence="3" type="ORF">HZU44_28930</name>
</gene>
<feature type="transmembrane region" description="Helical" evidence="2">
    <location>
        <begin position="45"/>
        <end position="70"/>
    </location>
</feature>
<feature type="transmembrane region" description="Helical" evidence="2">
    <location>
        <begin position="164"/>
        <end position="185"/>
    </location>
</feature>